<comment type="subcellular location">
    <subcellularLocation>
        <location evidence="1">Nucleus</location>
    </subcellularLocation>
</comment>
<gene>
    <name evidence="9" type="ORF">ACJIZ3_004297</name>
</gene>
<dbReference type="Pfam" id="PF08312">
    <property type="entry name" value="cwf21"/>
    <property type="match status" value="1"/>
</dbReference>
<feature type="compositionally biased region" description="Basic residues" evidence="7">
    <location>
        <begin position="296"/>
        <end position="310"/>
    </location>
</feature>
<dbReference type="InterPro" id="IPR051372">
    <property type="entry name" value="CWC21"/>
</dbReference>
<feature type="region of interest" description="Disordered" evidence="7">
    <location>
        <begin position="35"/>
        <end position="55"/>
    </location>
</feature>
<feature type="region of interest" description="Disordered" evidence="7">
    <location>
        <begin position="1"/>
        <end position="21"/>
    </location>
</feature>
<feature type="compositionally biased region" description="Basic and acidic residues" evidence="7">
    <location>
        <begin position="180"/>
        <end position="213"/>
    </location>
</feature>
<evidence type="ECO:0000256" key="1">
    <source>
        <dbReference type="ARBA" id="ARBA00004123"/>
    </source>
</evidence>
<proteinExistence type="inferred from homology"/>
<comment type="caution">
    <text evidence="9">The sequence shown here is derived from an EMBL/GenBank/DDBJ whole genome shotgun (WGS) entry which is preliminary data.</text>
</comment>
<dbReference type="GO" id="GO:0006397">
    <property type="term" value="P:mRNA processing"/>
    <property type="evidence" value="ECO:0007669"/>
    <property type="project" value="UniProtKB-KW"/>
</dbReference>
<dbReference type="PANTHER" id="PTHR36562:SF5">
    <property type="entry name" value="SERINE_ARGININE REPETITIVE MATRIX 2"/>
    <property type="match status" value="1"/>
</dbReference>
<feature type="compositionally biased region" description="Acidic residues" evidence="7">
    <location>
        <begin position="262"/>
        <end position="271"/>
    </location>
</feature>
<evidence type="ECO:0000259" key="8">
    <source>
        <dbReference type="SMART" id="SM01115"/>
    </source>
</evidence>
<dbReference type="AlphaFoldDB" id="A0ABD3S1T8"/>
<organism evidence="9 10">
    <name type="scientific">Penstemon smallii</name>
    <dbReference type="NCBI Taxonomy" id="265156"/>
    <lineage>
        <taxon>Eukaryota</taxon>
        <taxon>Viridiplantae</taxon>
        <taxon>Streptophyta</taxon>
        <taxon>Embryophyta</taxon>
        <taxon>Tracheophyta</taxon>
        <taxon>Spermatophyta</taxon>
        <taxon>Magnoliopsida</taxon>
        <taxon>eudicotyledons</taxon>
        <taxon>Gunneridae</taxon>
        <taxon>Pentapetalae</taxon>
        <taxon>asterids</taxon>
        <taxon>lamiids</taxon>
        <taxon>Lamiales</taxon>
        <taxon>Plantaginaceae</taxon>
        <taxon>Cheloneae</taxon>
        <taxon>Penstemon</taxon>
    </lineage>
</organism>
<dbReference type="SMART" id="SM01115">
    <property type="entry name" value="cwf21"/>
    <property type="match status" value="1"/>
</dbReference>
<keyword evidence="4" id="KW-0747">Spliceosome</keyword>
<feature type="compositionally biased region" description="Polar residues" evidence="7">
    <location>
        <begin position="10"/>
        <end position="21"/>
    </location>
</feature>
<sequence length="746" mass="86305">MYNGIGLQTPRGSGTNGHIQSNKFFVRPKTNKVVTDSNKGFGSGEGIGGVNRKPNKDILEHDRKRQIQLKLLVLEDKLIDQGYTDAEIAEKLDEARKSLEAAAAVNELEDGEFDSAGFSEKISETQTHQIAALKERKMETLKAALGIESEADKEKKLLDAQALISEDHDEDVMRKVAKKNKSDRDKHHRKEESRRGHDDSSDSDSSGKHDIGTPKKHKKGGRVVDSDDDSDIDLKKRRKEPSRKHNRARGRDSYSSNSESGSDSDSESESDCDTKHRKARKRYDSDDGYNSNGSLKRGKDKLKKFSKNKHHDSDESDDYSIDENRTYNAQKSKRRQRDSEHNEKGKHVRKGRNVDSDREYSSDEVPKEKTKKGKEVSKSRRHDSDNEFSADIMDKGERRLSEIKMNLHQTHRPDNSLHEINRKDTGEGRDRVGGRYGQESDSDSDKAIKKKKERLNEDVKEPNDDHARPGRNSRRDRKHDSGEYDDPKSDYSIEKNRENYHRRARVEEIGSVEKKKSGRGDDSGATRGEKRYAHVADDKEKQKNKNDGLDTLRKLEQVYKPKADEREDTMSSKRKVDDESLDEQPERKSRRRDSTKEIGHERQSISYKNKEDDSKDSRAIRSGGHNVDGDDRGDKVRSKNESRHENRKDDRDYEIHGRSRRERGDDEDRRGRKHERDEEEESHRRHGKDQVHQQVGRGKEQQEEHESRKDERGRESSLKRARYDEARSSGRYGDDRKDERRSRHRQ</sequence>
<feature type="compositionally biased region" description="Basic and acidic residues" evidence="7">
    <location>
        <begin position="392"/>
        <end position="402"/>
    </location>
</feature>
<name>A0ABD3S1T8_9LAMI</name>
<evidence type="ECO:0000256" key="2">
    <source>
        <dbReference type="ARBA" id="ARBA00005954"/>
    </source>
</evidence>
<evidence type="ECO:0000313" key="10">
    <source>
        <dbReference type="Proteomes" id="UP001634393"/>
    </source>
</evidence>
<comment type="similarity">
    <text evidence="2">Belongs to the CWC21 family.</text>
</comment>
<feature type="compositionally biased region" description="Basic and acidic residues" evidence="7">
    <location>
        <begin position="697"/>
        <end position="746"/>
    </location>
</feature>
<feature type="compositionally biased region" description="Basic and acidic residues" evidence="7">
    <location>
        <begin position="352"/>
        <end position="385"/>
    </location>
</feature>
<feature type="compositionally biased region" description="Basic and acidic residues" evidence="7">
    <location>
        <begin position="478"/>
        <end position="619"/>
    </location>
</feature>
<protein>
    <recommendedName>
        <fullName evidence="8">CWF21 domain-containing protein</fullName>
    </recommendedName>
</protein>
<evidence type="ECO:0000256" key="5">
    <source>
        <dbReference type="ARBA" id="ARBA00023187"/>
    </source>
</evidence>
<feature type="compositionally biased region" description="Basic and acidic residues" evidence="7">
    <location>
        <begin position="627"/>
        <end position="676"/>
    </location>
</feature>
<keyword evidence="5" id="KW-0508">mRNA splicing</keyword>
<evidence type="ECO:0000256" key="6">
    <source>
        <dbReference type="ARBA" id="ARBA00023242"/>
    </source>
</evidence>
<evidence type="ECO:0000256" key="3">
    <source>
        <dbReference type="ARBA" id="ARBA00022664"/>
    </source>
</evidence>
<dbReference type="PANTHER" id="PTHR36562">
    <property type="entry name" value="SERINE/ARGININE REPETITIVE MATRIX 2"/>
    <property type="match status" value="1"/>
</dbReference>
<evidence type="ECO:0000256" key="7">
    <source>
        <dbReference type="SAM" id="MobiDB-lite"/>
    </source>
</evidence>
<reference evidence="9 10" key="1">
    <citation type="submission" date="2024-12" db="EMBL/GenBank/DDBJ databases">
        <title>The unique morphological basis and parallel evolutionary history of personate flowers in Penstemon.</title>
        <authorList>
            <person name="Depatie T.H."/>
            <person name="Wessinger C.A."/>
        </authorList>
    </citation>
    <scope>NUCLEOTIDE SEQUENCE [LARGE SCALE GENOMIC DNA]</scope>
    <source>
        <strain evidence="9">WTNN_2</strain>
        <tissue evidence="9">Leaf</tissue>
    </source>
</reference>
<keyword evidence="10" id="KW-1185">Reference proteome</keyword>
<dbReference type="EMBL" id="JBJXBP010000007">
    <property type="protein sequence ID" value="KAL3818392.1"/>
    <property type="molecule type" value="Genomic_DNA"/>
</dbReference>
<feature type="region of interest" description="Disordered" evidence="7">
    <location>
        <begin position="163"/>
        <end position="746"/>
    </location>
</feature>
<dbReference type="InterPro" id="IPR013170">
    <property type="entry name" value="mRNA_splic_Cwf21_dom"/>
</dbReference>
<feature type="domain" description="CWF21" evidence="8">
    <location>
        <begin position="59"/>
        <end position="104"/>
    </location>
</feature>
<evidence type="ECO:0000256" key="4">
    <source>
        <dbReference type="ARBA" id="ARBA00022728"/>
    </source>
</evidence>
<feature type="compositionally biased region" description="Basic residues" evidence="7">
    <location>
        <begin position="235"/>
        <end position="248"/>
    </location>
</feature>
<keyword evidence="3" id="KW-0507">mRNA processing</keyword>
<feature type="compositionally biased region" description="Basic and acidic residues" evidence="7">
    <location>
        <begin position="411"/>
        <end position="433"/>
    </location>
</feature>
<dbReference type="GO" id="GO:0008380">
    <property type="term" value="P:RNA splicing"/>
    <property type="evidence" value="ECO:0007669"/>
    <property type="project" value="UniProtKB-KW"/>
</dbReference>
<feature type="compositionally biased region" description="Basic and acidic residues" evidence="7">
    <location>
        <begin position="454"/>
        <end position="468"/>
    </location>
</feature>
<accession>A0ABD3S1T8</accession>
<dbReference type="GO" id="GO:0005681">
    <property type="term" value="C:spliceosomal complex"/>
    <property type="evidence" value="ECO:0007669"/>
    <property type="project" value="UniProtKB-KW"/>
</dbReference>
<dbReference type="Proteomes" id="UP001634393">
    <property type="component" value="Unassembled WGS sequence"/>
</dbReference>
<dbReference type="CDD" id="cd21373">
    <property type="entry name" value="cwf21_SRRM2-like"/>
    <property type="match status" value="1"/>
</dbReference>
<keyword evidence="6" id="KW-0539">Nucleus</keyword>
<evidence type="ECO:0000313" key="9">
    <source>
        <dbReference type="EMBL" id="KAL3818392.1"/>
    </source>
</evidence>